<dbReference type="InterPro" id="IPR050297">
    <property type="entry name" value="LipidA_mod_glycosyltrf_83"/>
</dbReference>
<dbReference type="EMBL" id="LCRO01000003">
    <property type="protein sequence ID" value="KKW35758.1"/>
    <property type="molecule type" value="Genomic_DNA"/>
</dbReference>
<dbReference type="Proteomes" id="UP000034740">
    <property type="component" value="Unassembled WGS sequence"/>
</dbReference>
<feature type="transmembrane region" description="Helical" evidence="8">
    <location>
        <begin position="218"/>
        <end position="235"/>
    </location>
</feature>
<reference evidence="10 11" key="1">
    <citation type="journal article" date="2015" name="Nature">
        <title>rRNA introns, odd ribosomes, and small enigmatic genomes across a large radiation of phyla.</title>
        <authorList>
            <person name="Brown C.T."/>
            <person name="Hug L.A."/>
            <person name="Thomas B.C."/>
            <person name="Sharon I."/>
            <person name="Castelle C.J."/>
            <person name="Singh A."/>
            <person name="Wilkins M.J."/>
            <person name="Williams K.H."/>
            <person name="Banfield J.F."/>
        </authorList>
    </citation>
    <scope>NUCLEOTIDE SEQUENCE [LARGE SCALE GENOMIC DNA]</scope>
</reference>
<feature type="domain" description="Glycosyltransferase RgtA/B/C/D-like" evidence="9">
    <location>
        <begin position="103"/>
        <end position="233"/>
    </location>
</feature>
<feature type="transmembrane region" description="Helical" evidence="8">
    <location>
        <begin position="58"/>
        <end position="78"/>
    </location>
</feature>
<keyword evidence="6 8" id="KW-1133">Transmembrane helix</keyword>
<evidence type="ECO:0000256" key="6">
    <source>
        <dbReference type="ARBA" id="ARBA00022989"/>
    </source>
</evidence>
<evidence type="ECO:0000259" key="9">
    <source>
        <dbReference type="Pfam" id="PF13231"/>
    </source>
</evidence>
<keyword evidence="4" id="KW-0808">Transferase</keyword>
<protein>
    <recommendedName>
        <fullName evidence="9">Glycosyltransferase RgtA/B/C/D-like domain-containing protein</fullName>
    </recommendedName>
</protein>
<sequence>MRFLWIILAMAFALRLASVTFGLPLVLFGDEFVHIVTAFNFLDEGTLRAISPLSYVPSLFAVLLAPFFGIFGFFLMIFGTVDGVAGFKEFAILNAPYFISIGRVLSALFGSAFLFFLFLIVRKITSQKIALAITALAAVDFWLVHESMRAHFWMPATAIVAAGIYFFIRLSESGKTRDYALSTGSMAAGFWMGYFPVLLAPFFALAHFHARGRKLFDLAIWGAISVAALAVVAWLNPLSFLKQFGRAIRSALNVVGIEVFPQFAVSADKATEPLRNFLLFLKLLIFDNPLILVLGLLGMGLMLYGNPRSFKTQVIAGFFLFYLLAGIFVWPHPDNRYILPLLLPLYAAAGYAMYDLFGRGTVARRIVYACAALAFLYSAYASMSYAVLLQKSDTRALAREWIERNAPWGSAVLSDAQYFELVKDKGSVEYLREHLPEALRERDRFAPEDGYFWLNSEYAGKLKDLRFDYFVSGFYDPAAKPEVPQGFSLMQTFYPQTPDFHLDDLLDNPLNPAAAVSAVDRLGPYIEIYSRAK</sequence>
<evidence type="ECO:0000256" key="2">
    <source>
        <dbReference type="ARBA" id="ARBA00022475"/>
    </source>
</evidence>
<keyword evidence="7 8" id="KW-0472">Membrane</keyword>
<feature type="transmembrane region" description="Helical" evidence="8">
    <location>
        <begin position="128"/>
        <end position="144"/>
    </location>
</feature>
<evidence type="ECO:0000256" key="7">
    <source>
        <dbReference type="ARBA" id="ARBA00023136"/>
    </source>
</evidence>
<keyword evidence="2" id="KW-1003">Cell membrane</keyword>
<keyword evidence="3" id="KW-0328">Glycosyltransferase</keyword>
<dbReference type="Pfam" id="PF13231">
    <property type="entry name" value="PMT_2"/>
    <property type="match status" value="1"/>
</dbReference>
<evidence type="ECO:0000256" key="4">
    <source>
        <dbReference type="ARBA" id="ARBA00022679"/>
    </source>
</evidence>
<feature type="transmembrane region" description="Helical" evidence="8">
    <location>
        <begin position="180"/>
        <end position="206"/>
    </location>
</feature>
<keyword evidence="5 8" id="KW-0812">Transmembrane</keyword>
<dbReference type="PANTHER" id="PTHR33908:SF11">
    <property type="entry name" value="MEMBRANE PROTEIN"/>
    <property type="match status" value="1"/>
</dbReference>
<dbReference type="AlphaFoldDB" id="A0A0G1XX61"/>
<evidence type="ECO:0000256" key="5">
    <source>
        <dbReference type="ARBA" id="ARBA00022692"/>
    </source>
</evidence>
<comment type="subcellular location">
    <subcellularLocation>
        <location evidence="1">Cell membrane</location>
        <topology evidence="1">Multi-pass membrane protein</topology>
    </subcellularLocation>
</comment>
<dbReference type="GO" id="GO:0005886">
    <property type="term" value="C:plasma membrane"/>
    <property type="evidence" value="ECO:0007669"/>
    <property type="project" value="UniProtKB-SubCell"/>
</dbReference>
<name>A0A0G1XX61_9BACT</name>
<proteinExistence type="predicted"/>
<organism evidence="10 11">
    <name type="scientific">Candidatus Adlerbacteria bacterium GW2011_GWA1_54_10</name>
    <dbReference type="NCBI Taxonomy" id="1618605"/>
    <lineage>
        <taxon>Bacteria</taxon>
        <taxon>Candidatus Adleribacteriota</taxon>
    </lineage>
</organism>
<feature type="transmembrane region" description="Helical" evidence="8">
    <location>
        <begin position="337"/>
        <end position="354"/>
    </location>
</feature>
<evidence type="ECO:0000256" key="1">
    <source>
        <dbReference type="ARBA" id="ARBA00004651"/>
    </source>
</evidence>
<evidence type="ECO:0000313" key="11">
    <source>
        <dbReference type="Proteomes" id="UP000034740"/>
    </source>
</evidence>
<comment type="caution">
    <text evidence="10">The sequence shown here is derived from an EMBL/GenBank/DDBJ whole genome shotgun (WGS) entry which is preliminary data.</text>
</comment>
<dbReference type="GO" id="GO:0016763">
    <property type="term" value="F:pentosyltransferase activity"/>
    <property type="evidence" value="ECO:0007669"/>
    <property type="project" value="TreeGrafter"/>
</dbReference>
<feature type="transmembrane region" description="Helical" evidence="8">
    <location>
        <begin position="366"/>
        <end position="388"/>
    </location>
</feature>
<evidence type="ECO:0000256" key="8">
    <source>
        <dbReference type="SAM" id="Phobius"/>
    </source>
</evidence>
<feature type="transmembrane region" description="Helical" evidence="8">
    <location>
        <begin position="277"/>
        <end position="302"/>
    </location>
</feature>
<dbReference type="PANTHER" id="PTHR33908">
    <property type="entry name" value="MANNOSYLTRANSFERASE YKCB-RELATED"/>
    <property type="match status" value="1"/>
</dbReference>
<feature type="transmembrane region" description="Helical" evidence="8">
    <location>
        <begin position="314"/>
        <end position="331"/>
    </location>
</feature>
<gene>
    <name evidence="10" type="ORF">UY83_C0003G0042</name>
</gene>
<accession>A0A0G1XX61</accession>
<evidence type="ECO:0000256" key="3">
    <source>
        <dbReference type="ARBA" id="ARBA00022676"/>
    </source>
</evidence>
<feature type="transmembrane region" description="Helical" evidence="8">
    <location>
        <begin position="98"/>
        <end position="121"/>
    </location>
</feature>
<dbReference type="GO" id="GO:0009103">
    <property type="term" value="P:lipopolysaccharide biosynthetic process"/>
    <property type="evidence" value="ECO:0007669"/>
    <property type="project" value="UniProtKB-ARBA"/>
</dbReference>
<feature type="transmembrane region" description="Helical" evidence="8">
    <location>
        <begin position="150"/>
        <end position="168"/>
    </location>
</feature>
<dbReference type="InterPro" id="IPR038731">
    <property type="entry name" value="RgtA/B/C-like"/>
</dbReference>
<evidence type="ECO:0000313" key="10">
    <source>
        <dbReference type="EMBL" id="KKW35758.1"/>
    </source>
</evidence>